<dbReference type="EMBL" id="QTSX02002308">
    <property type="protein sequence ID" value="KAJ9076234.1"/>
    <property type="molecule type" value="Genomic_DNA"/>
</dbReference>
<name>A0ACC2TNK4_9FUNG</name>
<evidence type="ECO:0000313" key="2">
    <source>
        <dbReference type="Proteomes" id="UP001165960"/>
    </source>
</evidence>
<proteinExistence type="predicted"/>
<dbReference type="Proteomes" id="UP001165960">
    <property type="component" value="Unassembled WGS sequence"/>
</dbReference>
<reference evidence="1" key="1">
    <citation type="submission" date="2022-04" db="EMBL/GenBank/DDBJ databases">
        <title>Genome of the entomopathogenic fungus Entomophthora muscae.</title>
        <authorList>
            <person name="Elya C."/>
            <person name="Lovett B.R."/>
            <person name="Lee E."/>
            <person name="Macias A.M."/>
            <person name="Hajek A.E."/>
            <person name="De Bivort B.L."/>
            <person name="Kasson M.T."/>
            <person name="De Fine Licht H.H."/>
            <person name="Stajich J.E."/>
        </authorList>
    </citation>
    <scope>NUCLEOTIDE SEQUENCE</scope>
    <source>
        <strain evidence="1">Berkeley</strain>
    </source>
</reference>
<accession>A0ACC2TNK4</accession>
<keyword evidence="2" id="KW-1185">Reference proteome</keyword>
<protein>
    <submittedName>
        <fullName evidence="1">Uncharacterized protein</fullName>
    </submittedName>
</protein>
<gene>
    <name evidence="1" type="ORF">DSO57_1028293</name>
</gene>
<comment type="caution">
    <text evidence="1">The sequence shown here is derived from an EMBL/GenBank/DDBJ whole genome shotgun (WGS) entry which is preliminary data.</text>
</comment>
<organism evidence="1 2">
    <name type="scientific">Entomophthora muscae</name>
    <dbReference type="NCBI Taxonomy" id="34485"/>
    <lineage>
        <taxon>Eukaryota</taxon>
        <taxon>Fungi</taxon>
        <taxon>Fungi incertae sedis</taxon>
        <taxon>Zoopagomycota</taxon>
        <taxon>Entomophthoromycotina</taxon>
        <taxon>Entomophthoromycetes</taxon>
        <taxon>Entomophthorales</taxon>
        <taxon>Entomophthoraceae</taxon>
        <taxon>Entomophthora</taxon>
    </lineage>
</organism>
<evidence type="ECO:0000313" key="1">
    <source>
        <dbReference type="EMBL" id="KAJ9076234.1"/>
    </source>
</evidence>
<sequence length="56" mass="6403">MSLSQEFLDSGEYGKIDSEPMNSSDEELADEVMTDSINVISKPTVSNREIRNFFWI</sequence>